<feature type="transmembrane region" description="Helical" evidence="7">
    <location>
        <begin position="287"/>
        <end position="313"/>
    </location>
</feature>
<evidence type="ECO:0000313" key="11">
    <source>
        <dbReference type="Proteomes" id="UP000231960"/>
    </source>
</evidence>
<protein>
    <submittedName>
        <fullName evidence="10">ABC transporter permease</fullName>
    </submittedName>
</protein>
<dbReference type="GO" id="GO:0022857">
    <property type="term" value="F:transmembrane transporter activity"/>
    <property type="evidence" value="ECO:0007669"/>
    <property type="project" value="TreeGrafter"/>
</dbReference>
<evidence type="ECO:0000259" key="9">
    <source>
        <dbReference type="Pfam" id="PF12704"/>
    </source>
</evidence>
<dbReference type="GO" id="GO:0005886">
    <property type="term" value="C:plasma membrane"/>
    <property type="evidence" value="ECO:0007669"/>
    <property type="project" value="UniProtKB-SubCell"/>
</dbReference>
<dbReference type="RefSeq" id="WP_100678346.1">
    <property type="nucleotide sequence ID" value="NZ_JAJUJS010000072.1"/>
</dbReference>
<dbReference type="Pfam" id="PF02687">
    <property type="entry name" value="FtsX"/>
    <property type="match status" value="1"/>
</dbReference>
<feature type="transmembrane region" description="Helical" evidence="7">
    <location>
        <begin position="20"/>
        <end position="44"/>
    </location>
</feature>
<evidence type="ECO:0000256" key="1">
    <source>
        <dbReference type="ARBA" id="ARBA00004651"/>
    </source>
</evidence>
<feature type="transmembrane region" description="Helical" evidence="7">
    <location>
        <begin position="374"/>
        <end position="394"/>
    </location>
</feature>
<organism evidence="10 11">
    <name type="scientific">Avrilella dinanensis</name>
    <dbReference type="NCBI Taxonomy" id="2008672"/>
    <lineage>
        <taxon>Bacteria</taxon>
        <taxon>Pseudomonadati</taxon>
        <taxon>Bacteroidota</taxon>
        <taxon>Flavobacteriia</taxon>
        <taxon>Flavobacteriales</taxon>
        <taxon>Flavobacteriaceae</taxon>
        <taxon>Avrilella</taxon>
    </lineage>
</organism>
<keyword evidence="4 7" id="KW-1133">Transmembrane helix</keyword>
<evidence type="ECO:0000256" key="5">
    <source>
        <dbReference type="ARBA" id="ARBA00023136"/>
    </source>
</evidence>
<feature type="domain" description="ABC3 transporter permease C-terminal" evidence="8">
    <location>
        <begin position="291"/>
        <end position="404"/>
    </location>
</feature>
<dbReference type="PANTHER" id="PTHR30572">
    <property type="entry name" value="MEMBRANE COMPONENT OF TRANSPORTER-RELATED"/>
    <property type="match status" value="1"/>
</dbReference>
<evidence type="ECO:0000259" key="8">
    <source>
        <dbReference type="Pfam" id="PF02687"/>
    </source>
</evidence>
<keyword evidence="5 7" id="KW-0472">Membrane</keyword>
<dbReference type="InterPro" id="IPR050250">
    <property type="entry name" value="Macrolide_Exporter_MacB"/>
</dbReference>
<proteinExistence type="inferred from homology"/>
<evidence type="ECO:0000256" key="6">
    <source>
        <dbReference type="ARBA" id="ARBA00038076"/>
    </source>
</evidence>
<feature type="transmembrane region" description="Helical" evidence="7">
    <location>
        <begin position="334"/>
        <end position="362"/>
    </location>
</feature>
<keyword evidence="2" id="KW-1003">Cell membrane</keyword>
<evidence type="ECO:0000256" key="7">
    <source>
        <dbReference type="SAM" id="Phobius"/>
    </source>
</evidence>
<dbReference type="InterPro" id="IPR003838">
    <property type="entry name" value="ABC3_permease_C"/>
</dbReference>
<evidence type="ECO:0000313" key="10">
    <source>
        <dbReference type="EMBL" id="PJR04789.1"/>
    </source>
</evidence>
<dbReference type="Pfam" id="PF12704">
    <property type="entry name" value="MacB_PCD"/>
    <property type="match status" value="1"/>
</dbReference>
<dbReference type="InterPro" id="IPR025857">
    <property type="entry name" value="MacB_PCD"/>
</dbReference>
<comment type="subcellular location">
    <subcellularLocation>
        <location evidence="1">Cell membrane</location>
        <topology evidence="1">Multi-pass membrane protein</topology>
    </subcellularLocation>
</comment>
<dbReference type="PANTHER" id="PTHR30572:SF4">
    <property type="entry name" value="ABC TRANSPORTER PERMEASE YTRF"/>
    <property type="match status" value="1"/>
</dbReference>
<dbReference type="AlphaFoldDB" id="A0A2M9R7E9"/>
<comment type="similarity">
    <text evidence="6">Belongs to the ABC-4 integral membrane protein family.</text>
</comment>
<dbReference type="EMBL" id="NIPO01000001">
    <property type="protein sequence ID" value="PJR04789.1"/>
    <property type="molecule type" value="Genomic_DNA"/>
</dbReference>
<evidence type="ECO:0000256" key="2">
    <source>
        <dbReference type="ARBA" id="ARBA00022475"/>
    </source>
</evidence>
<evidence type="ECO:0000256" key="3">
    <source>
        <dbReference type="ARBA" id="ARBA00022692"/>
    </source>
</evidence>
<gene>
    <name evidence="10" type="ORF">CDL10_09740</name>
</gene>
<comment type="caution">
    <text evidence="10">The sequence shown here is derived from an EMBL/GenBank/DDBJ whole genome shotgun (WGS) entry which is preliminary data.</text>
</comment>
<dbReference type="OrthoDB" id="9770036at2"/>
<accession>A0A2M9R7E9</accession>
<dbReference type="Proteomes" id="UP000231960">
    <property type="component" value="Unassembled WGS sequence"/>
</dbReference>
<sequence length="411" mass="45480">MLRLIIENTKIALSAIRGQLLRTILTVFIIASGIWALVGILSAVSALEHSLMSNFASMGANTFNMDRFDYSMEWDADNTKINPVISYQQAVAYQQQLDLPYTQTSISFTAASSVEVKSENRKTDPEATVLGVDDFFFENSGLELEKGRVFNNFDIQNNSSTCVLGSDFAKGLFKDIDPIGQTISVRGKKFEVIGLLKEKGSLFGNNQDFRVFIPIQIARGLFSQANINYQIKTLVKNPQMLNTAIDQATLTMRRIRGLNPAQDNNFGISRSDDLINSLRNQTMTLTIIAWVIGVITIFGSSIALMNIMLVSVTERTKEIGIRKSLGATKNTIRWQFFTETLIISQLGGLLGMLLGILTGYIFTKFAGFEFVIPWVAIIAAVITCFVVAIVSGLYPAVKASKLDPVEALRYE</sequence>
<keyword evidence="3 7" id="KW-0812">Transmembrane</keyword>
<name>A0A2M9R7E9_9FLAO</name>
<evidence type="ECO:0000256" key="4">
    <source>
        <dbReference type="ARBA" id="ARBA00022989"/>
    </source>
</evidence>
<keyword evidence="11" id="KW-1185">Reference proteome</keyword>
<feature type="domain" description="MacB-like periplasmic core" evidence="9">
    <location>
        <begin position="23"/>
        <end position="247"/>
    </location>
</feature>
<reference evidence="10 11" key="1">
    <citation type="submission" date="2017-06" db="EMBL/GenBank/DDBJ databases">
        <title>Description of Avrilella dinanensis gen. nov. sp. nov.</title>
        <authorList>
            <person name="Leyer C."/>
            <person name="Sassi M."/>
            <person name="Minet J."/>
            <person name="Kayal S."/>
            <person name="Cattoir V."/>
        </authorList>
    </citation>
    <scope>NUCLEOTIDE SEQUENCE [LARGE SCALE GENOMIC DNA]</scope>
    <source>
        <strain evidence="10 11">UR159</strain>
    </source>
</reference>